<organism evidence="1 2">
    <name type="scientific">Glossina palpalis gambiensis</name>
    <dbReference type="NCBI Taxonomy" id="67801"/>
    <lineage>
        <taxon>Eukaryota</taxon>
        <taxon>Metazoa</taxon>
        <taxon>Ecdysozoa</taxon>
        <taxon>Arthropoda</taxon>
        <taxon>Hexapoda</taxon>
        <taxon>Insecta</taxon>
        <taxon>Pterygota</taxon>
        <taxon>Neoptera</taxon>
        <taxon>Endopterygota</taxon>
        <taxon>Diptera</taxon>
        <taxon>Brachycera</taxon>
        <taxon>Muscomorpha</taxon>
        <taxon>Hippoboscoidea</taxon>
        <taxon>Glossinidae</taxon>
        <taxon>Glossina</taxon>
    </lineage>
</organism>
<dbReference type="Proteomes" id="UP000092460">
    <property type="component" value="Unassembled WGS sequence"/>
</dbReference>
<dbReference type="EMBL" id="JXJN01000586">
    <property type="status" value="NOT_ANNOTATED_CDS"/>
    <property type="molecule type" value="Genomic_DNA"/>
</dbReference>
<proteinExistence type="predicted"/>
<sequence length="86" mass="10329">MFKKKEQKHVIERIIYSIVKLAYSLHQAINYWSKYVYEYIPGIDSFHWMRFLTCDATATFPVIAKLLLAKSRDHEKLMAFGRFRIL</sequence>
<accession>A0A1B0AMV8</accession>
<protein>
    <submittedName>
        <fullName evidence="1">Uncharacterized protein</fullName>
    </submittedName>
</protein>
<keyword evidence="2" id="KW-1185">Reference proteome</keyword>
<dbReference type="AlphaFoldDB" id="A0A1B0AMV8"/>
<evidence type="ECO:0000313" key="1">
    <source>
        <dbReference type="EnsemblMetazoa" id="GPPI002300-PA"/>
    </source>
</evidence>
<name>A0A1B0AMV8_9MUSC</name>
<reference evidence="1" key="2">
    <citation type="submission" date="2020-05" db="UniProtKB">
        <authorList>
            <consortium name="EnsemblMetazoa"/>
        </authorList>
    </citation>
    <scope>IDENTIFICATION</scope>
    <source>
        <strain evidence="1">IAEA</strain>
    </source>
</reference>
<reference evidence="2" key="1">
    <citation type="submission" date="2015-01" db="EMBL/GenBank/DDBJ databases">
        <authorList>
            <person name="Aksoy S."/>
            <person name="Warren W."/>
            <person name="Wilson R.K."/>
        </authorList>
    </citation>
    <scope>NUCLEOTIDE SEQUENCE [LARGE SCALE GENOMIC DNA]</scope>
    <source>
        <strain evidence="2">IAEA</strain>
    </source>
</reference>
<dbReference type="VEuPathDB" id="VectorBase:GPPI002300"/>
<dbReference type="EnsemblMetazoa" id="GPPI002300-RA">
    <property type="protein sequence ID" value="GPPI002300-PA"/>
    <property type="gene ID" value="GPPI002300"/>
</dbReference>
<evidence type="ECO:0000313" key="2">
    <source>
        <dbReference type="Proteomes" id="UP000092460"/>
    </source>
</evidence>